<keyword evidence="4" id="KW-1185">Reference proteome</keyword>
<dbReference type="Gene3D" id="3.40.830.10">
    <property type="entry name" value="LigB-like"/>
    <property type="match status" value="1"/>
</dbReference>
<dbReference type="Pfam" id="PF01875">
    <property type="entry name" value="Memo"/>
    <property type="match status" value="1"/>
</dbReference>
<dbReference type="GO" id="GO:0051213">
    <property type="term" value="F:dioxygenase activity"/>
    <property type="evidence" value="ECO:0007669"/>
    <property type="project" value="UniProtKB-KW"/>
</dbReference>
<keyword evidence="3" id="KW-0223">Dioxygenase</keyword>
<reference evidence="4" key="2">
    <citation type="submission" date="2012-01" db="EMBL/GenBank/DDBJ databases">
        <title>Complete sequence of chromosome of Marinitoga piezophila KA3.</title>
        <authorList>
            <person name="Lucas S."/>
            <person name="Han J."/>
            <person name="Lapidus A."/>
            <person name="Cheng J.-F."/>
            <person name="Goodwin L."/>
            <person name="Pitluck S."/>
            <person name="Peters L."/>
            <person name="Mikhailova N."/>
            <person name="Teshima H."/>
            <person name="Detter J.C."/>
            <person name="Han C."/>
            <person name="Tapia R."/>
            <person name="Land M."/>
            <person name="Hauser L."/>
            <person name="Kyrpides N."/>
            <person name="Ivanova N."/>
            <person name="Pagani I."/>
            <person name="Jebbar M."/>
            <person name="Vannier P."/>
            <person name="Oger P."/>
            <person name="Cario A."/>
            <person name="Bartlett D."/>
            <person name="Noll K.M."/>
            <person name="Woyke T."/>
        </authorList>
    </citation>
    <scope>NUCLEOTIDE SEQUENCE [LARGE SCALE GENOMIC DNA]</scope>
    <source>
        <strain evidence="4">DSM 14283 / JCM 11233 / KA3</strain>
    </source>
</reference>
<dbReference type="STRING" id="443254.Marpi_1380"/>
<accession>H2J3G4</accession>
<dbReference type="NCBIfam" id="TIGR04336">
    <property type="entry name" value="AmmeMemoSam_B"/>
    <property type="match status" value="1"/>
</dbReference>
<evidence type="ECO:0000256" key="1">
    <source>
        <dbReference type="ARBA" id="ARBA00006315"/>
    </source>
</evidence>
<dbReference type="CDD" id="cd07361">
    <property type="entry name" value="MEMO_like"/>
    <property type="match status" value="1"/>
</dbReference>
<sequence>MRYPVVAGTFYPADYEELKKQISSFFERFEEIEIPEKSIDLTGLIVPHAGYVFSGQTAAYGYYELMKKGKVKTAIIIGPNHTGVGPSLSVYPEGSWLTPFGTIDVDTEISNFILSELRIKGDIIAHEYEHSIEVQLPFLQYLYGNDFKIVPIIMGVQTLEMSKKLSKVIKKFAKDGVVIIASSDLNHYENHEVTLEKGNFIIEALKEKSPEKVYEYIKKYNITACGFGAINTLLYTGFENVRILHHTTSGEIFGDYERTVGYLSAILE</sequence>
<evidence type="ECO:0000256" key="2">
    <source>
        <dbReference type="HAMAP-Rule" id="MF_00055"/>
    </source>
</evidence>
<evidence type="ECO:0000313" key="4">
    <source>
        <dbReference type="Proteomes" id="UP000007161"/>
    </source>
</evidence>
<name>H2J3G4_MARPK</name>
<reference evidence="3 4" key="1">
    <citation type="journal article" date="2012" name="J. Bacteriol.">
        <title>Complete Genome Sequence of the Thermophilic, Piezophilic, Heterotrophic Bacterium Marinitoga piezophila KA3.</title>
        <authorList>
            <person name="Lucas S."/>
            <person name="Han J."/>
            <person name="Lapidus A."/>
            <person name="Cheng J.F."/>
            <person name="Goodwin L.A."/>
            <person name="Pitluck S."/>
            <person name="Peters L."/>
            <person name="Mikhailova N."/>
            <person name="Teshima H."/>
            <person name="Detter J.C."/>
            <person name="Han C."/>
            <person name="Tapia R."/>
            <person name="Land M."/>
            <person name="Hauser L."/>
            <person name="Kyrpides N.C."/>
            <person name="Ivanova N."/>
            <person name="Pagani I."/>
            <person name="Vannier P."/>
            <person name="Oger P."/>
            <person name="Bartlett D.H."/>
            <person name="Noll K.M."/>
            <person name="Woyke T."/>
            <person name="Jebbar M."/>
        </authorList>
    </citation>
    <scope>NUCLEOTIDE SEQUENCE [LARGE SCALE GENOMIC DNA]</scope>
    <source>
        <strain evidence="4">DSM 14283 / JCM 11233 / KA3</strain>
    </source>
</reference>
<organism evidence="3 4">
    <name type="scientific">Marinitoga piezophila (strain DSM 14283 / JCM 11233 / KA3)</name>
    <dbReference type="NCBI Taxonomy" id="443254"/>
    <lineage>
        <taxon>Bacteria</taxon>
        <taxon>Thermotogati</taxon>
        <taxon>Thermotogota</taxon>
        <taxon>Thermotogae</taxon>
        <taxon>Petrotogales</taxon>
        <taxon>Petrotogaceae</taxon>
        <taxon>Marinitoga</taxon>
    </lineage>
</organism>
<dbReference type="HAMAP" id="MF_00055">
    <property type="entry name" value="MEMO1"/>
    <property type="match status" value="1"/>
</dbReference>
<dbReference type="Proteomes" id="UP000007161">
    <property type="component" value="Chromosome"/>
</dbReference>
<keyword evidence="3" id="KW-0560">Oxidoreductase</keyword>
<comment type="similarity">
    <text evidence="1 2">Belongs to the MEMO1 family.</text>
</comment>
<proteinExistence type="inferred from homology"/>
<dbReference type="EMBL" id="CP003257">
    <property type="protein sequence ID" value="AEX85780.1"/>
    <property type="molecule type" value="Genomic_DNA"/>
</dbReference>
<gene>
    <name evidence="3" type="ordered locus">Marpi_1380</name>
</gene>
<dbReference type="AlphaFoldDB" id="H2J3G4"/>
<evidence type="ECO:0000313" key="3">
    <source>
        <dbReference type="EMBL" id="AEX85780.1"/>
    </source>
</evidence>
<protein>
    <recommendedName>
        <fullName evidence="2">MEMO1 family protein Marpi_1380</fullName>
    </recommendedName>
</protein>
<dbReference type="SUPFAM" id="SSF53213">
    <property type="entry name" value="LigB-like"/>
    <property type="match status" value="1"/>
</dbReference>
<dbReference type="InterPro" id="IPR002737">
    <property type="entry name" value="MEMO1_fam"/>
</dbReference>
<dbReference type="KEGG" id="mpz:Marpi_1380"/>
<dbReference type="PANTHER" id="PTHR11060:SF0">
    <property type="entry name" value="PROTEIN MEMO1"/>
    <property type="match status" value="1"/>
</dbReference>
<dbReference type="RefSeq" id="WP_014296851.1">
    <property type="nucleotide sequence ID" value="NC_016751.1"/>
</dbReference>
<dbReference type="HOGENOM" id="CLU_038085_2_0_0"/>
<dbReference type="PANTHER" id="PTHR11060">
    <property type="entry name" value="PROTEIN MEMO1"/>
    <property type="match status" value="1"/>
</dbReference>
<dbReference type="eggNOG" id="COG1355">
    <property type="taxonomic scope" value="Bacteria"/>
</dbReference>